<dbReference type="Proteomes" id="UP000054928">
    <property type="component" value="Unassembled WGS sequence"/>
</dbReference>
<evidence type="ECO:0000313" key="1">
    <source>
        <dbReference type="EMBL" id="CEG39215.1"/>
    </source>
</evidence>
<name>A0A0P1ADW1_PLAHL</name>
<dbReference type="EMBL" id="CCYD01000409">
    <property type="protein sequence ID" value="CEG39215.1"/>
    <property type="molecule type" value="Genomic_DNA"/>
</dbReference>
<evidence type="ECO:0000313" key="2">
    <source>
        <dbReference type="Proteomes" id="UP000054928"/>
    </source>
</evidence>
<dbReference type="RefSeq" id="XP_024575584.1">
    <property type="nucleotide sequence ID" value="XM_024724738.1"/>
</dbReference>
<protein>
    <submittedName>
        <fullName evidence="1">Uncharacterized protein</fullName>
    </submittedName>
</protein>
<keyword evidence="2" id="KW-1185">Reference proteome</keyword>
<dbReference type="AlphaFoldDB" id="A0A0P1ADW1"/>
<sequence length="71" mass="8111">MTLTVRRVLTESFILNVVARVHLVDVDDHEGVELYESAPRSLYVLSCPTELTKRQFESRSETSAESCALRR</sequence>
<accession>A0A0P1ADW1</accession>
<organism evidence="1 2">
    <name type="scientific">Plasmopara halstedii</name>
    <name type="common">Downy mildew of sunflower</name>
    <dbReference type="NCBI Taxonomy" id="4781"/>
    <lineage>
        <taxon>Eukaryota</taxon>
        <taxon>Sar</taxon>
        <taxon>Stramenopiles</taxon>
        <taxon>Oomycota</taxon>
        <taxon>Peronosporomycetes</taxon>
        <taxon>Peronosporales</taxon>
        <taxon>Peronosporaceae</taxon>
        <taxon>Plasmopara</taxon>
    </lineage>
</organism>
<dbReference type="GeneID" id="36404324"/>
<reference evidence="2" key="1">
    <citation type="submission" date="2014-09" db="EMBL/GenBank/DDBJ databases">
        <authorList>
            <person name="Sharma Rahul"/>
            <person name="Thines Marco"/>
        </authorList>
    </citation>
    <scope>NUCLEOTIDE SEQUENCE [LARGE SCALE GENOMIC DNA]</scope>
</reference>
<proteinExistence type="predicted"/>